<dbReference type="CDD" id="cd09842">
    <property type="entry name" value="PLDc_vPLD1_1"/>
    <property type="match status" value="1"/>
</dbReference>
<dbReference type="GO" id="GO:0035556">
    <property type="term" value="P:intracellular signal transduction"/>
    <property type="evidence" value="ECO:0007669"/>
    <property type="project" value="InterPro"/>
</dbReference>
<keyword evidence="3 5" id="KW-0442">Lipid degradation</keyword>
<dbReference type="FunFam" id="3.30.870.10:FF:000018">
    <property type="entry name" value="Phospholipase"/>
    <property type="match status" value="1"/>
</dbReference>
<dbReference type="InterPro" id="IPR025202">
    <property type="entry name" value="PLD-like_dom"/>
</dbReference>
<dbReference type="InterPro" id="IPR015679">
    <property type="entry name" value="PLipase_D_fam"/>
</dbReference>
<dbReference type="SMART" id="SM00155">
    <property type="entry name" value="PLDc"/>
    <property type="match status" value="2"/>
</dbReference>
<gene>
    <name evidence="8" type="primary">PLD1</name>
</gene>
<dbReference type="SUPFAM" id="SSF56024">
    <property type="entry name" value="Phospholipase D/nuclease"/>
    <property type="match status" value="2"/>
</dbReference>
<feature type="domain" description="PLD phosphodiesterase" evidence="7">
    <location>
        <begin position="748"/>
        <end position="775"/>
    </location>
</feature>
<proteinExistence type="inferred from homology"/>
<evidence type="ECO:0000256" key="1">
    <source>
        <dbReference type="ARBA" id="ARBA00022737"/>
    </source>
</evidence>
<dbReference type="GO" id="GO:0009395">
    <property type="term" value="P:phospholipid catabolic process"/>
    <property type="evidence" value="ECO:0007669"/>
    <property type="project" value="TreeGrafter"/>
</dbReference>
<evidence type="ECO:0000256" key="3">
    <source>
        <dbReference type="ARBA" id="ARBA00022963"/>
    </source>
</evidence>
<dbReference type="AlphaFoldDB" id="A0A452TZD8"/>
<dbReference type="GO" id="GO:0032534">
    <property type="term" value="P:regulation of microvillus assembly"/>
    <property type="evidence" value="ECO:0007669"/>
    <property type="project" value="TreeGrafter"/>
</dbReference>
<dbReference type="PANTHER" id="PTHR18896">
    <property type="entry name" value="PHOSPHOLIPASE D"/>
    <property type="match status" value="1"/>
</dbReference>
<keyword evidence="2 5" id="KW-0378">Hydrolase</keyword>
<dbReference type="Gene3D" id="3.30.870.10">
    <property type="entry name" value="Endonuclease Chain A"/>
    <property type="match status" value="2"/>
</dbReference>
<evidence type="ECO:0000256" key="5">
    <source>
        <dbReference type="PIRNR" id="PIRNR009376"/>
    </source>
</evidence>
<evidence type="ECO:0000259" key="7">
    <source>
        <dbReference type="PROSITE" id="PS50035"/>
    </source>
</evidence>
<dbReference type="PROSITE" id="PS50035">
    <property type="entry name" value="PLD"/>
    <property type="match status" value="2"/>
</dbReference>
<feature type="compositionally biased region" description="Polar residues" evidence="6">
    <location>
        <begin position="476"/>
        <end position="491"/>
    </location>
</feature>
<accession>A0A452TZD8</accession>
<reference evidence="8" key="1">
    <citation type="submission" date="2019-03" db="UniProtKB">
        <authorList>
            <consortium name="Ensembl"/>
        </authorList>
    </citation>
    <scope>IDENTIFICATION</scope>
</reference>
<comment type="similarity">
    <text evidence="5">Belongs to the phospholipase D family.</text>
</comment>
<dbReference type="GO" id="GO:0035091">
    <property type="term" value="F:phosphatidylinositol binding"/>
    <property type="evidence" value="ECO:0007669"/>
    <property type="project" value="InterPro"/>
</dbReference>
<dbReference type="SUPFAM" id="SSF64268">
    <property type="entry name" value="PX domain"/>
    <property type="match status" value="1"/>
</dbReference>
<dbReference type="GeneTree" id="ENSGT00940000155015"/>
<feature type="domain" description="PLD phosphodiesterase" evidence="7">
    <location>
        <begin position="373"/>
        <end position="400"/>
    </location>
</feature>
<dbReference type="FunFam" id="3.30.870.10:FF:000005">
    <property type="entry name" value="Phospholipase"/>
    <property type="match status" value="1"/>
</dbReference>
<dbReference type="PANTHER" id="PTHR18896:SF57">
    <property type="entry name" value="PHOSPHOLIPASE D1"/>
    <property type="match status" value="1"/>
</dbReference>
<evidence type="ECO:0000256" key="6">
    <source>
        <dbReference type="SAM" id="MobiDB-lite"/>
    </source>
</evidence>
<evidence type="ECO:0000313" key="8">
    <source>
        <dbReference type="Ensembl" id="ENSUMAP00000013819"/>
    </source>
</evidence>
<dbReference type="Ensembl" id="ENSUMAT00000016398.1">
    <property type="protein sequence ID" value="ENSUMAP00000013819.1"/>
    <property type="gene ID" value="ENSUMAG00000009364.1"/>
</dbReference>
<dbReference type="Gene3D" id="3.30.1520.10">
    <property type="entry name" value="Phox-like domain"/>
    <property type="match status" value="1"/>
</dbReference>
<feature type="region of interest" description="Disordered" evidence="6">
    <location>
        <begin position="462"/>
        <end position="491"/>
    </location>
</feature>
<dbReference type="PIRSF" id="PIRSF009376">
    <property type="entry name" value="Phospholipase_D_euk"/>
    <property type="match status" value="1"/>
</dbReference>
<dbReference type="FunFam" id="3.30.870.10:FF:000009">
    <property type="entry name" value="Phospholipase"/>
    <property type="match status" value="1"/>
</dbReference>
<dbReference type="CDD" id="cd01254">
    <property type="entry name" value="PH_PLD"/>
    <property type="match status" value="1"/>
</dbReference>
<keyword evidence="1" id="KW-0677">Repeat</keyword>
<protein>
    <recommendedName>
        <fullName evidence="5">Phospholipase</fullName>
        <ecNumber evidence="5">3.1.4.4</ecNumber>
    </recommendedName>
</protein>
<dbReference type="CDD" id="cd09844">
    <property type="entry name" value="PLDc_vPLD1_2"/>
    <property type="match status" value="1"/>
</dbReference>
<dbReference type="GO" id="GO:0060627">
    <property type="term" value="P:regulation of vesicle-mediated transport"/>
    <property type="evidence" value="ECO:0007669"/>
    <property type="project" value="TreeGrafter"/>
</dbReference>
<evidence type="ECO:0000256" key="4">
    <source>
        <dbReference type="ARBA" id="ARBA00023098"/>
    </source>
</evidence>
<keyword evidence="4" id="KW-0443">Lipid metabolism</keyword>
<dbReference type="InterPro" id="IPR016555">
    <property type="entry name" value="PLipase_D_euk"/>
</dbReference>
<dbReference type="GO" id="GO:0006654">
    <property type="term" value="P:phosphatidic acid biosynthetic process"/>
    <property type="evidence" value="ECO:0007669"/>
    <property type="project" value="InterPro"/>
</dbReference>
<feature type="compositionally biased region" description="Basic residues" evidence="6">
    <location>
        <begin position="462"/>
        <end position="472"/>
    </location>
</feature>
<name>A0A452TZD8_URSMA</name>
<comment type="catalytic activity">
    <reaction evidence="5">
        <text>a 1,2-diacyl-sn-glycero-3-phosphocholine + H2O = a 1,2-diacyl-sn-glycero-3-phosphate + choline + H(+)</text>
        <dbReference type="Rhea" id="RHEA:14445"/>
        <dbReference type="ChEBI" id="CHEBI:15354"/>
        <dbReference type="ChEBI" id="CHEBI:15377"/>
        <dbReference type="ChEBI" id="CHEBI:15378"/>
        <dbReference type="ChEBI" id="CHEBI:57643"/>
        <dbReference type="ChEBI" id="CHEBI:58608"/>
        <dbReference type="EC" id="3.1.4.4"/>
    </reaction>
</comment>
<dbReference type="Pfam" id="PF13091">
    <property type="entry name" value="PLDc_2"/>
    <property type="match status" value="1"/>
</dbReference>
<dbReference type="Pfam" id="PF00614">
    <property type="entry name" value="PLDc"/>
    <property type="match status" value="1"/>
</dbReference>
<sequence>MSCILAMSLYSCNNVICLFVLACIPFSAIYKTQGFKEPNIQTYLSGCPIKAQVPSINLYTIELTHGEFKWQVKRKFKHFQEFHRELLKYKFGIHLQSVLSGQCHLLICVVPHVCLHIAVSNACFFQMHEFIFFLSAFLKYGFLASFQTEFLDISQLSFIHDLGPKGMWLIVKDSFLLYMKPDSGAIAFVLLVDKEFKIKVGKKETETKYGLRIDNLSRTLILKCNSYRHARWWGGAIEEFIQKHGTDFLKDHRFGSYAAVQENTLAKWYVNAKGYFEDVASAMEEAEEEIFITDWWLSPEIFLKRPVVEGNRWRLDCILKRKAQQGVRIFVMLYKEVELALGINSEYSKRTLMRLHPNIKVMRHPDHVSSSVYLWAHHEKLVVIDQSVAFVGGIDLAYGRWDDNEHRLTDVGSVKRVTVGSSLGSFTVSEFHLYGTATSTHFSFVLRGGEERTERGRILSRLHTQHRARRGAPSHDLSQNQESDTSSVRSLQTGMGELHGETRFWHGKDYCNFVFKDWVQLDKPFADFIDRYSTPRMPWHDIASAVHGKAARDVARHFIQRWNFTKIMKSKYRSLSYPFLLPKSQTTAHELKYQVPGSVSASVQLLRSAADWSAGIKYHEESIHTAYVHVIENSKHYIYIENQFFISCADDKVVFNKIGDAIAQRILKAHRYRVYVVIPLLPGFEGDISTGGGNALQAIMHFNYRTMCRGENSILGQLNAKLGNQWINYISFCGLRTHAELEGNLVTELIYVHSKLLIADDNTVIIGSANINDRSMLGKRDSEMAVIVQDTETVPSVMDGEEYQAGRFAQGLRLQCFRVVLGYLSDPSENIQDPVSDKFFKEVWVATAARNATIYDKVFRCLPNDEVHNLIQLRDFITKPILAREDPIRAEEELKKIRGFLVQFPFYFLSEESLLPSVGTKEAIVPTEVWT</sequence>
<dbReference type="EC" id="3.1.4.4" evidence="5"/>
<dbReference type="InterPro" id="IPR001736">
    <property type="entry name" value="PLipase_D/transphosphatidylase"/>
</dbReference>
<organism evidence="8">
    <name type="scientific">Ursus maritimus</name>
    <name type="common">Polar bear</name>
    <name type="synonym">Thalarctos maritimus</name>
    <dbReference type="NCBI Taxonomy" id="29073"/>
    <lineage>
        <taxon>Eukaryota</taxon>
        <taxon>Metazoa</taxon>
        <taxon>Chordata</taxon>
        <taxon>Craniata</taxon>
        <taxon>Vertebrata</taxon>
        <taxon>Euteleostomi</taxon>
        <taxon>Mammalia</taxon>
        <taxon>Eutheria</taxon>
        <taxon>Laurasiatheria</taxon>
        <taxon>Carnivora</taxon>
        <taxon>Caniformia</taxon>
        <taxon>Ursidae</taxon>
        <taxon>Ursus</taxon>
    </lineage>
</organism>
<dbReference type="GO" id="GO:0004630">
    <property type="term" value="F:phospholipase D activity"/>
    <property type="evidence" value="ECO:0007669"/>
    <property type="project" value="UniProtKB-UniRule"/>
</dbReference>
<dbReference type="InterPro" id="IPR036871">
    <property type="entry name" value="PX_dom_sf"/>
</dbReference>
<evidence type="ECO:0000256" key="2">
    <source>
        <dbReference type="ARBA" id="ARBA00022801"/>
    </source>
</evidence>